<dbReference type="SUPFAM" id="SSF55811">
    <property type="entry name" value="Nudix"/>
    <property type="match status" value="1"/>
</dbReference>
<keyword evidence="6" id="KW-0378">Hydrolase</keyword>
<gene>
    <name evidence="12" type="ORF">A2557_04110</name>
</gene>
<dbReference type="Pfam" id="PF00293">
    <property type="entry name" value="NUDIX"/>
    <property type="match status" value="1"/>
</dbReference>
<dbReference type="GO" id="GO:0019693">
    <property type="term" value="P:ribose phosphate metabolic process"/>
    <property type="evidence" value="ECO:0007669"/>
    <property type="project" value="TreeGrafter"/>
</dbReference>
<evidence type="ECO:0000256" key="10">
    <source>
        <dbReference type="PIRSR" id="PIRSR604385-3"/>
    </source>
</evidence>
<comment type="caution">
    <text evidence="12">The sequence shown here is derived from an EMBL/GenBank/DDBJ whole genome shotgun (WGS) entry which is preliminary data.</text>
</comment>
<dbReference type="NCBIfam" id="TIGR00052">
    <property type="entry name" value="nudix-type nucleoside diphosphatase, YffH/AdpP family"/>
    <property type="match status" value="1"/>
</dbReference>
<organism evidence="12 13">
    <name type="scientific">Candidatus Lambdaproteobacteria bacterium RIFOXYD2_FULL_56_26</name>
    <dbReference type="NCBI Taxonomy" id="1817773"/>
    <lineage>
        <taxon>Bacteria</taxon>
        <taxon>Pseudomonadati</taxon>
        <taxon>Pseudomonadota</taxon>
        <taxon>Candidatus Lambdaproteobacteria</taxon>
    </lineage>
</organism>
<dbReference type="PROSITE" id="PS51462">
    <property type="entry name" value="NUDIX"/>
    <property type="match status" value="1"/>
</dbReference>
<dbReference type="Gene3D" id="3.90.79.10">
    <property type="entry name" value="Nucleoside Triphosphate Pyrophosphohydrolase"/>
    <property type="match status" value="1"/>
</dbReference>
<evidence type="ECO:0000256" key="5">
    <source>
        <dbReference type="ARBA" id="ARBA00016377"/>
    </source>
</evidence>
<comment type="subunit">
    <text evidence="4">Homodimer.</text>
</comment>
<evidence type="ECO:0000256" key="8">
    <source>
        <dbReference type="ARBA" id="ARBA00032272"/>
    </source>
</evidence>
<dbReference type="GO" id="GO:0016818">
    <property type="term" value="F:hydrolase activity, acting on acid anhydrides, in phosphorus-containing anhydrides"/>
    <property type="evidence" value="ECO:0007669"/>
    <property type="project" value="InterPro"/>
</dbReference>
<accession>A0A1F6H014</accession>
<dbReference type="InterPro" id="IPR004385">
    <property type="entry name" value="NDP_pyrophosphatase"/>
</dbReference>
<dbReference type="EMBL" id="MFNF01000013">
    <property type="protein sequence ID" value="OGH03641.1"/>
    <property type="molecule type" value="Genomic_DNA"/>
</dbReference>
<dbReference type="PANTHER" id="PTHR11839">
    <property type="entry name" value="UDP/ADP-SUGAR PYROPHOSPHATASE"/>
    <property type="match status" value="1"/>
</dbReference>
<dbReference type="Proteomes" id="UP000177583">
    <property type="component" value="Unassembled WGS sequence"/>
</dbReference>
<feature type="short sequence motif" description="Nudix box" evidence="10">
    <location>
        <begin position="84"/>
        <end position="106"/>
    </location>
</feature>
<reference evidence="12 13" key="1">
    <citation type="journal article" date="2016" name="Nat. Commun.">
        <title>Thousands of microbial genomes shed light on interconnected biogeochemical processes in an aquifer system.</title>
        <authorList>
            <person name="Anantharaman K."/>
            <person name="Brown C.T."/>
            <person name="Hug L.A."/>
            <person name="Sharon I."/>
            <person name="Castelle C.J."/>
            <person name="Probst A.J."/>
            <person name="Thomas B.C."/>
            <person name="Singh A."/>
            <person name="Wilkins M.J."/>
            <person name="Karaoz U."/>
            <person name="Brodie E.L."/>
            <person name="Williams K.H."/>
            <person name="Hubbard S.S."/>
            <person name="Banfield J.F."/>
        </authorList>
    </citation>
    <scope>NUCLEOTIDE SEQUENCE [LARGE SCALE GENOMIC DNA]</scope>
</reference>
<dbReference type="AlphaFoldDB" id="A0A1F6H014"/>
<feature type="domain" description="Nudix hydrolase" evidence="11">
    <location>
        <begin position="41"/>
        <end position="187"/>
    </location>
</feature>
<evidence type="ECO:0000256" key="4">
    <source>
        <dbReference type="ARBA" id="ARBA00011738"/>
    </source>
</evidence>
<evidence type="ECO:0000256" key="1">
    <source>
        <dbReference type="ARBA" id="ARBA00000847"/>
    </source>
</evidence>
<protein>
    <recommendedName>
        <fullName evidence="5">GDP-mannose pyrophosphatase</fullName>
    </recommendedName>
    <alternativeName>
        <fullName evidence="7">GDP-mannose hydrolase</fullName>
    </alternativeName>
    <alternativeName>
        <fullName evidence="8">GDPMK</fullName>
    </alternativeName>
</protein>
<dbReference type="GO" id="GO:0006753">
    <property type="term" value="P:nucleoside phosphate metabolic process"/>
    <property type="evidence" value="ECO:0007669"/>
    <property type="project" value="TreeGrafter"/>
</dbReference>
<comment type="catalytic activity">
    <reaction evidence="1">
        <text>GDP-alpha-D-mannose + H2O = alpha-D-mannose 1-phosphate + GMP + 2 H(+)</text>
        <dbReference type="Rhea" id="RHEA:27978"/>
        <dbReference type="ChEBI" id="CHEBI:15377"/>
        <dbReference type="ChEBI" id="CHEBI:15378"/>
        <dbReference type="ChEBI" id="CHEBI:57527"/>
        <dbReference type="ChEBI" id="CHEBI:58115"/>
        <dbReference type="ChEBI" id="CHEBI:58409"/>
    </reaction>
</comment>
<comment type="cofactor">
    <cofactor evidence="2 9">
        <name>Mg(2+)</name>
        <dbReference type="ChEBI" id="CHEBI:18420"/>
    </cofactor>
</comment>
<proteinExistence type="inferred from homology"/>
<evidence type="ECO:0000313" key="13">
    <source>
        <dbReference type="Proteomes" id="UP000177583"/>
    </source>
</evidence>
<keyword evidence="9" id="KW-0460">Magnesium</keyword>
<feature type="binding site" evidence="9">
    <location>
        <position position="152"/>
    </location>
    <ligand>
        <name>Mg(2+)</name>
        <dbReference type="ChEBI" id="CHEBI:18420"/>
        <label>1</label>
    </ligand>
</feature>
<dbReference type="PANTHER" id="PTHR11839:SF18">
    <property type="entry name" value="NUDIX HYDROLASE DOMAIN-CONTAINING PROTEIN"/>
    <property type="match status" value="1"/>
</dbReference>
<feature type="binding site" evidence="9">
    <location>
        <position position="103"/>
    </location>
    <ligand>
        <name>Mg(2+)</name>
        <dbReference type="ChEBI" id="CHEBI:18420"/>
        <label>1</label>
    </ligand>
</feature>
<keyword evidence="9" id="KW-0479">Metal-binding</keyword>
<dbReference type="InterPro" id="IPR015797">
    <property type="entry name" value="NUDIX_hydrolase-like_dom_sf"/>
</dbReference>
<evidence type="ECO:0000256" key="3">
    <source>
        <dbReference type="ARBA" id="ARBA00007275"/>
    </source>
</evidence>
<comment type="similarity">
    <text evidence="3">Belongs to the Nudix hydrolase family. NudK subfamily.</text>
</comment>
<feature type="binding site" evidence="9">
    <location>
        <position position="99"/>
    </location>
    <ligand>
        <name>Mg(2+)</name>
        <dbReference type="ChEBI" id="CHEBI:18420"/>
        <label>1</label>
    </ligand>
</feature>
<evidence type="ECO:0000256" key="2">
    <source>
        <dbReference type="ARBA" id="ARBA00001946"/>
    </source>
</evidence>
<evidence type="ECO:0000256" key="6">
    <source>
        <dbReference type="ARBA" id="ARBA00022801"/>
    </source>
</evidence>
<evidence type="ECO:0000259" key="11">
    <source>
        <dbReference type="PROSITE" id="PS51462"/>
    </source>
</evidence>
<evidence type="ECO:0000313" key="12">
    <source>
        <dbReference type="EMBL" id="OGH03641.1"/>
    </source>
</evidence>
<dbReference type="GO" id="GO:0046872">
    <property type="term" value="F:metal ion binding"/>
    <property type="evidence" value="ECO:0007669"/>
    <property type="project" value="UniProtKB-KW"/>
</dbReference>
<dbReference type="InterPro" id="IPR000086">
    <property type="entry name" value="NUDIX_hydrolase_dom"/>
</dbReference>
<name>A0A1F6H014_9PROT</name>
<evidence type="ECO:0000256" key="7">
    <source>
        <dbReference type="ARBA" id="ARBA00032162"/>
    </source>
</evidence>
<sequence>MDYKILENRRIFQEFFRVDRVTLVHDCFNGKPLEVVRYHLERPEVVAVILENTDRGTIVMVEQFRFSSVKTSKTNGWTLEIIGGLIDHDETPEACGKRESLEESGYRVKDLEYLTAFYPSFGVSDELVHLYYGQVTDQDKVEAGGGLAHEHEDLRVLEIPTEELLAKTFTGELTDAKSMIALLWLGLKKQQARARP</sequence>
<evidence type="ECO:0000256" key="9">
    <source>
        <dbReference type="PIRSR" id="PIRSR604385-2"/>
    </source>
</evidence>